<gene>
    <name evidence="4 6" type="primary">bamB</name>
    <name evidence="6" type="ORF">I9W95_12875</name>
</gene>
<organism evidence="6 7">
    <name type="scientific">Thalassolituus marinus</name>
    <dbReference type="NCBI Taxonomy" id="671053"/>
    <lineage>
        <taxon>Bacteria</taxon>
        <taxon>Pseudomonadati</taxon>
        <taxon>Pseudomonadota</taxon>
        <taxon>Gammaproteobacteria</taxon>
        <taxon>Oceanospirillales</taxon>
        <taxon>Oceanospirillaceae</taxon>
        <taxon>Thalassolituus</taxon>
    </lineage>
</organism>
<comment type="subcellular location">
    <subcellularLocation>
        <location evidence="4">Cell outer membrane</location>
        <topology evidence="4">Lipid-anchor</topology>
    </subcellularLocation>
</comment>
<keyword evidence="2 4" id="KW-0472">Membrane</keyword>
<comment type="function">
    <text evidence="4">Part of the outer membrane protein assembly complex, which is involved in assembly and insertion of beta-barrel proteins into the outer membrane.</text>
</comment>
<evidence type="ECO:0000313" key="7">
    <source>
        <dbReference type="Proteomes" id="UP000714380"/>
    </source>
</evidence>
<keyword evidence="4" id="KW-0449">Lipoprotein</keyword>
<dbReference type="InterPro" id="IPR011047">
    <property type="entry name" value="Quinoprotein_ADH-like_sf"/>
</dbReference>
<comment type="similarity">
    <text evidence="4">Belongs to the BamB family.</text>
</comment>
<evidence type="ECO:0000256" key="4">
    <source>
        <dbReference type="HAMAP-Rule" id="MF_00923"/>
    </source>
</evidence>
<evidence type="ECO:0000256" key="2">
    <source>
        <dbReference type="ARBA" id="ARBA00023136"/>
    </source>
</evidence>
<evidence type="ECO:0000313" key="6">
    <source>
        <dbReference type="EMBL" id="MCA6064501.1"/>
    </source>
</evidence>
<comment type="subunit">
    <text evidence="4">Part of the Bam complex.</text>
</comment>
<dbReference type="RefSeq" id="WP_225675533.1">
    <property type="nucleotide sequence ID" value="NZ_JAEDAH010000083.1"/>
</dbReference>
<feature type="domain" description="Pyrrolo-quinoline quinone repeat" evidence="5">
    <location>
        <begin position="76"/>
        <end position="306"/>
    </location>
</feature>
<sequence length="405" mass="43816">MRNILVPALLTAFLAGCASQPESSTADGNEPGFPDIRETTDIGIEWREKLGDGSGLRYERLRPLVVDDTLYMADASGSVSARDLDDGDSQWSIRLDLPITAGVSGDNGQLFVATLDGALHCLNADNGKTLWTTRLTSEAVAPAAFDNGRVFVHTVDGRVSAYERSNGRQAWSYENAMPVLTVRGTGTPLVLDQLVVTGFATGKLVALDKVLGIPRWDARLATPDGRSELERLVDVDGSALWDNGVIYAAAYHGKLAAVSINGETRWEEEGSSYTSPAMGLGNLYLTLDDDSVQAYDQVSGAPVWKQTALRGRGLGQVVTYGSWLVVTDREGYLYVMNQVDGELVGSRLLRPKPLHVNYPNQTEGANWKALRGRDMGVRSPLVATDDGLLVYTNYGELMLVTVEAD</sequence>
<keyword evidence="3 4" id="KW-0998">Cell outer membrane</keyword>
<comment type="caution">
    <text evidence="6">The sequence shown here is derived from an EMBL/GenBank/DDBJ whole genome shotgun (WGS) entry which is preliminary data.</text>
</comment>
<proteinExistence type="inferred from homology"/>
<dbReference type="SMART" id="SM00564">
    <property type="entry name" value="PQQ"/>
    <property type="match status" value="7"/>
</dbReference>
<name>A0ABS7ZVR5_9GAMM</name>
<protein>
    <recommendedName>
        <fullName evidence="4">Outer membrane protein assembly factor BamB</fullName>
    </recommendedName>
</protein>
<evidence type="ECO:0000256" key="3">
    <source>
        <dbReference type="ARBA" id="ARBA00023237"/>
    </source>
</evidence>
<dbReference type="Proteomes" id="UP000714380">
    <property type="component" value="Unassembled WGS sequence"/>
</dbReference>
<dbReference type="InterPro" id="IPR018391">
    <property type="entry name" value="PQQ_b-propeller_rpt"/>
</dbReference>
<keyword evidence="7" id="KW-1185">Reference proteome</keyword>
<dbReference type="EMBL" id="JAEDAH010000083">
    <property type="protein sequence ID" value="MCA6064501.1"/>
    <property type="molecule type" value="Genomic_DNA"/>
</dbReference>
<dbReference type="Pfam" id="PF13360">
    <property type="entry name" value="PQQ_2"/>
    <property type="match status" value="1"/>
</dbReference>
<dbReference type="InterPro" id="IPR015943">
    <property type="entry name" value="WD40/YVTN_repeat-like_dom_sf"/>
</dbReference>
<keyword evidence="4" id="KW-0564">Palmitate</keyword>
<dbReference type="HAMAP" id="MF_00923">
    <property type="entry name" value="OM_assembly_BamB"/>
    <property type="match status" value="1"/>
</dbReference>
<keyword evidence="1 4" id="KW-0732">Signal</keyword>
<dbReference type="SUPFAM" id="SSF50998">
    <property type="entry name" value="Quinoprotein alcohol dehydrogenase-like"/>
    <property type="match status" value="1"/>
</dbReference>
<dbReference type="Gene3D" id="2.130.10.10">
    <property type="entry name" value="YVTN repeat-like/Quinoprotein amine dehydrogenase"/>
    <property type="match status" value="1"/>
</dbReference>
<dbReference type="PANTHER" id="PTHR34512">
    <property type="entry name" value="CELL SURFACE PROTEIN"/>
    <property type="match status" value="1"/>
</dbReference>
<dbReference type="PROSITE" id="PS51257">
    <property type="entry name" value="PROKAR_LIPOPROTEIN"/>
    <property type="match status" value="1"/>
</dbReference>
<reference evidence="6 7" key="1">
    <citation type="submission" date="2020-12" db="EMBL/GenBank/DDBJ databases">
        <title>Novel Thalassolituus-related marine hydrocarbonoclastic bacteria mediated algae-derived hydrocarbons mineralization in twilight zone of the northern South China Sea.</title>
        <authorList>
            <person name="Dong C."/>
        </authorList>
    </citation>
    <scope>NUCLEOTIDE SEQUENCE [LARGE SCALE GENOMIC DNA]</scope>
    <source>
        <strain evidence="6 7">IMCC1826</strain>
    </source>
</reference>
<evidence type="ECO:0000256" key="1">
    <source>
        <dbReference type="ARBA" id="ARBA00022729"/>
    </source>
</evidence>
<evidence type="ECO:0000259" key="5">
    <source>
        <dbReference type="Pfam" id="PF13360"/>
    </source>
</evidence>
<dbReference type="NCBIfam" id="TIGR03300">
    <property type="entry name" value="assembly_YfgL"/>
    <property type="match status" value="1"/>
</dbReference>
<accession>A0ABS7ZVR5</accession>
<dbReference type="InterPro" id="IPR002372">
    <property type="entry name" value="PQQ_rpt_dom"/>
</dbReference>
<dbReference type="PANTHER" id="PTHR34512:SF30">
    <property type="entry name" value="OUTER MEMBRANE PROTEIN ASSEMBLY FACTOR BAMB"/>
    <property type="match status" value="1"/>
</dbReference>
<dbReference type="InterPro" id="IPR017687">
    <property type="entry name" value="BamB"/>
</dbReference>